<gene>
    <name evidence="2" type="primary">mfppA</name>
    <name evidence="2" type="ORF">Mal15_22870</name>
</gene>
<dbReference type="EC" id="3.1.3.79" evidence="2"/>
<dbReference type="InterPro" id="IPR006379">
    <property type="entry name" value="HAD-SF_hydro_IIB"/>
</dbReference>
<protein>
    <submittedName>
        <fullName evidence="2">Mannosylfructose-phosphate phosphatase</fullName>
        <ecNumber evidence="2">3.1.3.79</ecNumber>
    </submittedName>
</protein>
<evidence type="ECO:0000313" key="3">
    <source>
        <dbReference type="Proteomes" id="UP000321353"/>
    </source>
</evidence>
<dbReference type="Gene3D" id="3.90.1070.10">
    <property type="match status" value="1"/>
</dbReference>
<organism evidence="2 3">
    <name type="scientific">Stieleria maiorica</name>
    <dbReference type="NCBI Taxonomy" id="2795974"/>
    <lineage>
        <taxon>Bacteria</taxon>
        <taxon>Pseudomonadati</taxon>
        <taxon>Planctomycetota</taxon>
        <taxon>Planctomycetia</taxon>
        <taxon>Pirellulales</taxon>
        <taxon>Pirellulaceae</taxon>
        <taxon>Stieleria</taxon>
    </lineage>
</organism>
<accession>A0A5B9MAS0</accession>
<dbReference type="SFLD" id="SFLDG01141">
    <property type="entry name" value="C2.B.1:_Sucrose_Phosphatase_Li"/>
    <property type="match status" value="1"/>
</dbReference>
<proteinExistence type="predicted"/>
<evidence type="ECO:0000259" key="1">
    <source>
        <dbReference type="Pfam" id="PF05116"/>
    </source>
</evidence>
<feature type="domain" description="Sucrose phosphatase-like" evidence="1">
    <location>
        <begin position="11"/>
        <end position="265"/>
    </location>
</feature>
<name>A0A5B9MAS0_9BACT</name>
<dbReference type="PANTHER" id="PTHR10000:SF8">
    <property type="entry name" value="HAD SUPERFAMILY HYDROLASE-LIKE, TYPE 3"/>
    <property type="match status" value="1"/>
</dbReference>
<dbReference type="InterPro" id="IPR036412">
    <property type="entry name" value="HAD-like_sf"/>
</dbReference>
<dbReference type="NCBIfam" id="TIGR01484">
    <property type="entry name" value="HAD-SF-IIB"/>
    <property type="match status" value="1"/>
</dbReference>
<reference evidence="2 3" key="1">
    <citation type="submission" date="2019-02" db="EMBL/GenBank/DDBJ databases">
        <title>Planctomycetal bacteria perform biofilm scaping via a novel small molecule.</title>
        <authorList>
            <person name="Jeske O."/>
            <person name="Boedeker C."/>
            <person name="Wiegand S."/>
            <person name="Breitling P."/>
            <person name="Kallscheuer N."/>
            <person name="Jogler M."/>
            <person name="Rohde M."/>
            <person name="Petersen J."/>
            <person name="Medema M.H."/>
            <person name="Surup F."/>
            <person name="Jogler C."/>
        </authorList>
    </citation>
    <scope>NUCLEOTIDE SEQUENCE [LARGE SCALE GENOMIC DNA]</scope>
    <source>
        <strain evidence="2 3">Mal15</strain>
    </source>
</reference>
<dbReference type="RefSeq" id="WP_147867792.1">
    <property type="nucleotide sequence ID" value="NZ_CP036264.1"/>
</dbReference>
<dbReference type="EMBL" id="CP036264">
    <property type="protein sequence ID" value="QEF98238.1"/>
    <property type="molecule type" value="Genomic_DNA"/>
</dbReference>
<dbReference type="KEGG" id="smam:Mal15_22870"/>
<dbReference type="GO" id="GO:0005829">
    <property type="term" value="C:cytosol"/>
    <property type="evidence" value="ECO:0007669"/>
    <property type="project" value="TreeGrafter"/>
</dbReference>
<keyword evidence="3" id="KW-1185">Reference proteome</keyword>
<keyword evidence="2" id="KW-0378">Hydrolase</keyword>
<dbReference type="SFLD" id="SFLDS00003">
    <property type="entry name" value="Haloacid_Dehalogenase"/>
    <property type="match status" value="1"/>
</dbReference>
<dbReference type="InterPro" id="IPR023214">
    <property type="entry name" value="HAD_sf"/>
</dbReference>
<dbReference type="SUPFAM" id="SSF56784">
    <property type="entry name" value="HAD-like"/>
    <property type="match status" value="1"/>
</dbReference>
<dbReference type="AlphaFoldDB" id="A0A5B9MAS0"/>
<dbReference type="Pfam" id="PF05116">
    <property type="entry name" value="S6PP"/>
    <property type="match status" value="1"/>
</dbReference>
<sequence>MNLKSNQTVTTLATDLDGTLIPVRQTPEQHAAVKHLGSLVVEHSLQLIFVTGRSFELTFEAITKFDLPHPASILCDVGSTMWHRSDNGTYEQDLDYQQALLDRMGGWTNAGIQTALCERVERLTPQSPNQQTLLKCSFDFPHDAVAEVREQVAAWIADFDCPLAFTISRDPETGEGLMDILPVDVNKGSAIQWWATRRSIDAASIVFAGDSGNDTAAMTRGFRAVLVGNADEQLRAETRDAMADQQWLYLAEGHGPEGVRDGLMYHLEREVRQS</sequence>
<dbReference type="SFLD" id="SFLDG01140">
    <property type="entry name" value="C2.B:_Phosphomannomutase_and_P"/>
    <property type="match status" value="1"/>
</dbReference>
<dbReference type="GO" id="GO:0016791">
    <property type="term" value="F:phosphatase activity"/>
    <property type="evidence" value="ECO:0007669"/>
    <property type="project" value="UniProtKB-ARBA"/>
</dbReference>
<dbReference type="PANTHER" id="PTHR10000">
    <property type="entry name" value="PHOSPHOSERINE PHOSPHATASE"/>
    <property type="match status" value="1"/>
</dbReference>
<dbReference type="Proteomes" id="UP000321353">
    <property type="component" value="Chromosome"/>
</dbReference>
<evidence type="ECO:0000313" key="2">
    <source>
        <dbReference type="EMBL" id="QEF98238.1"/>
    </source>
</evidence>
<dbReference type="InterPro" id="IPR006380">
    <property type="entry name" value="SPP-like_dom"/>
</dbReference>
<dbReference type="Gene3D" id="3.40.50.1000">
    <property type="entry name" value="HAD superfamily/HAD-like"/>
    <property type="match status" value="1"/>
</dbReference>
<dbReference type="GO" id="GO:0000287">
    <property type="term" value="F:magnesium ion binding"/>
    <property type="evidence" value="ECO:0007669"/>
    <property type="project" value="TreeGrafter"/>
</dbReference>